<dbReference type="AlphaFoldDB" id="A0A9X0QK63"/>
<gene>
    <name evidence="3" type="ORF">HDF14_005404</name>
</gene>
<evidence type="ECO:0000313" key="4">
    <source>
        <dbReference type="Proteomes" id="UP000535182"/>
    </source>
</evidence>
<dbReference type="InterPro" id="IPR057601">
    <property type="entry name" value="Oar-like_b-barrel"/>
</dbReference>
<feature type="region of interest" description="Disordered" evidence="1">
    <location>
        <begin position="242"/>
        <end position="307"/>
    </location>
</feature>
<dbReference type="Proteomes" id="UP000535182">
    <property type="component" value="Unassembled WGS sequence"/>
</dbReference>
<feature type="compositionally biased region" description="Polar residues" evidence="1">
    <location>
        <begin position="243"/>
        <end position="257"/>
    </location>
</feature>
<feature type="domain" description="TonB-dependent transporter Oar-like beta-barrel" evidence="2">
    <location>
        <begin position="17"/>
        <end position="235"/>
    </location>
</feature>
<name>A0A9X0QK63_9BACT</name>
<evidence type="ECO:0000259" key="2">
    <source>
        <dbReference type="Pfam" id="PF25183"/>
    </source>
</evidence>
<organism evidence="3 4">
    <name type="scientific">Tunturiibacter gelidiferens</name>
    <dbReference type="NCBI Taxonomy" id="3069689"/>
    <lineage>
        <taxon>Bacteria</taxon>
        <taxon>Pseudomonadati</taxon>
        <taxon>Acidobacteriota</taxon>
        <taxon>Terriglobia</taxon>
        <taxon>Terriglobales</taxon>
        <taxon>Acidobacteriaceae</taxon>
        <taxon>Tunturiibacter</taxon>
    </lineage>
</organism>
<comment type="caution">
    <text evidence="3">The sequence shown here is derived from an EMBL/GenBank/DDBJ whole genome shotgun (WGS) entry which is preliminary data.</text>
</comment>
<dbReference type="EMBL" id="JACHEB010000018">
    <property type="protein sequence ID" value="MBB5331755.1"/>
    <property type="molecule type" value="Genomic_DNA"/>
</dbReference>
<feature type="compositionally biased region" description="Polar residues" evidence="1">
    <location>
        <begin position="289"/>
        <end position="307"/>
    </location>
</feature>
<accession>A0A9X0QK63</accession>
<protein>
    <recommendedName>
        <fullName evidence="2">TonB-dependent transporter Oar-like beta-barrel domain-containing protein</fullName>
    </recommendedName>
</protein>
<evidence type="ECO:0000313" key="3">
    <source>
        <dbReference type="EMBL" id="MBB5331755.1"/>
    </source>
</evidence>
<sequence length="307" mass="32578">MQNQSAAVCFNYALNANLLTNFDENKFDAGTTPALNDGLPNLNTGTFDTSGSPTYKVQDGSIANFGSQNCNCPLKENLGGRFGFAYQLHPNTVVRGAFGQVYNSVGYFGTIFGSAMTHNVPVVTSESVGNSSGTTPVYSYPTLPASPAQFPIPSNGLIPILNGIGYNVRPDLLLLPKVDQYNASLQRQVGENTTFTIASVGNIGERVYPGETEGYNINQYVLPSNPADLTATDNLTIIPVCSAKTNGGPTSTDSLPSITEPIRSAAHRTSTTRAPLRARTTTPSRQRLSDASRTASNSSPTTPGRVR</sequence>
<feature type="compositionally biased region" description="Low complexity" evidence="1">
    <location>
        <begin position="268"/>
        <end position="285"/>
    </location>
</feature>
<dbReference type="Pfam" id="PF25183">
    <property type="entry name" value="OMP_b-brl_4"/>
    <property type="match status" value="1"/>
</dbReference>
<dbReference type="RefSeq" id="WP_260698599.1">
    <property type="nucleotide sequence ID" value="NZ_JACHEB010000018.1"/>
</dbReference>
<keyword evidence="4" id="KW-1185">Reference proteome</keyword>
<proteinExistence type="predicted"/>
<evidence type="ECO:0000256" key="1">
    <source>
        <dbReference type="SAM" id="MobiDB-lite"/>
    </source>
</evidence>
<reference evidence="3 4" key="1">
    <citation type="submission" date="2020-08" db="EMBL/GenBank/DDBJ databases">
        <title>Genomic Encyclopedia of Type Strains, Phase IV (KMG-V): Genome sequencing to study the core and pangenomes of soil and plant-associated prokaryotes.</title>
        <authorList>
            <person name="Whitman W."/>
        </authorList>
    </citation>
    <scope>NUCLEOTIDE SEQUENCE [LARGE SCALE GENOMIC DNA]</scope>
    <source>
        <strain evidence="3 4">X5P2</strain>
    </source>
</reference>